<reference evidence="6" key="1">
    <citation type="submission" date="2022-09" db="EMBL/GenBank/DDBJ databases">
        <title>Novel Mycoplasma species identified in domestic and wild animals.</title>
        <authorList>
            <person name="Volokhov D.V."/>
            <person name="Furtak V.A."/>
            <person name="Zagorodnyaya T.A."/>
        </authorList>
    </citation>
    <scope>NUCLEOTIDE SEQUENCE</scope>
    <source>
        <strain evidence="6">Oakley</strain>
    </source>
</reference>
<name>A0ABT2Y6V7_9MOLU</name>
<dbReference type="PROSITE" id="PS51257">
    <property type="entry name" value="PROKAR_LIPOPROTEIN"/>
    <property type="match status" value="1"/>
</dbReference>
<proteinExistence type="inferred from homology"/>
<keyword evidence="2 4" id="KW-0378">Hydrolase</keyword>
<evidence type="ECO:0000256" key="4">
    <source>
        <dbReference type="RuleBase" id="RU361192"/>
    </source>
</evidence>
<dbReference type="InterPro" id="IPR017853">
    <property type="entry name" value="GH"/>
</dbReference>
<dbReference type="Gene3D" id="2.60.120.260">
    <property type="entry name" value="Galactose-binding domain-like"/>
    <property type="match status" value="1"/>
</dbReference>
<evidence type="ECO:0000256" key="1">
    <source>
        <dbReference type="ARBA" id="ARBA00010687"/>
    </source>
</evidence>
<feature type="signal peptide" evidence="4">
    <location>
        <begin position="1"/>
        <end position="19"/>
    </location>
</feature>
<dbReference type="InterPro" id="IPR011081">
    <property type="entry name" value="Big_4"/>
</dbReference>
<dbReference type="RefSeq" id="WP_263608396.1">
    <property type="nucleotide sequence ID" value="NZ_JAOVQM010000003.1"/>
</dbReference>
<feature type="chain" id="PRO_5044985339" description="Arabinogalactan endo-beta-1,4-galactanase" evidence="4">
    <location>
        <begin position="20"/>
        <end position="681"/>
    </location>
</feature>
<dbReference type="Proteomes" id="UP001177160">
    <property type="component" value="Unassembled WGS sequence"/>
</dbReference>
<dbReference type="InterPro" id="IPR011683">
    <property type="entry name" value="Glyco_hydro_53"/>
</dbReference>
<keyword evidence="7" id="KW-1185">Reference proteome</keyword>
<dbReference type="EMBL" id="JAOVQM010000003">
    <property type="protein sequence ID" value="MCV2232213.1"/>
    <property type="molecule type" value="Genomic_DNA"/>
</dbReference>
<protein>
    <recommendedName>
        <fullName evidence="4">Arabinogalactan endo-beta-1,4-galactanase</fullName>
        <ecNumber evidence="4">3.2.1.89</ecNumber>
    </recommendedName>
</protein>
<comment type="catalytic activity">
    <reaction evidence="4">
        <text>The enzyme specifically hydrolyzes (1-&gt;4)-beta-D-galactosidic linkages in type I arabinogalactans.</text>
        <dbReference type="EC" id="3.2.1.89"/>
    </reaction>
</comment>
<gene>
    <name evidence="6" type="ORF">N7548_05160</name>
</gene>
<evidence type="ECO:0000313" key="6">
    <source>
        <dbReference type="EMBL" id="MCV2232213.1"/>
    </source>
</evidence>
<dbReference type="EC" id="3.2.1.89" evidence="4"/>
<evidence type="ECO:0000259" key="5">
    <source>
        <dbReference type="Pfam" id="PF07532"/>
    </source>
</evidence>
<dbReference type="PANTHER" id="PTHR34983">
    <property type="entry name" value="ARABINOGALACTAN ENDO-BETA-1,4-GALACTANASE A"/>
    <property type="match status" value="1"/>
</dbReference>
<sequence length="681" mass="75299">MKKQLLLILSLGFVILATACQSKVYVDYIDKPISFTPTIGDKRNNESIADLKVIYNDETADQIQVLPVELSDDFIIGVDMSSIIDVLDKGGVFYNANGEEQDVFEILKSYGVNYVRIRLWHNPTNSNGLGFGGGNNTTEVGIEIAKKAARVGMRIALDFHYSDFWADPSKQSMPRAWTGYTDEQVVDAIYEYTKSTLKSFEKAGVRPHMVQIGNEINNGMVYPNGNIATRGYRRLAMFLNAGIKAVKEISPSIQTVIHLAEGASEQRLTYFFDKMIENNVEFDIIGLSYYSFWHGTLAQFQQTLEALDARYTQKIAVMEYSYGYTDYSNEFSANIYSSEMESEGGYKTSMQGQASYIRDVNAAIASIESGIGSFYWEPAWLAVAGAGWASSGAIEYLNAQGDDVSSIGKASWANQALFSFSGKVLPSLNVFNLMKTSTFNDERIETLETELSVVINIRANETLPSHTLAYTSLDRRTLVPITWNRAELDAIQGAGNYTVHGTVTQGNQILQVVCTVEAYENYLVNGSFEEGGKVTADVKDFSLVNGWQVTQNINGAVKIESKNPRTSDNNGHNNLNIWASAAYDFTVYQTVTLSPGTYILVVYGRSAMNGEVNTPSVSLYVGNGSTILFEQSFVYGGSWSEWQKNELTFTITESITVQIGLKGTGAATAWAHFDDFALKSM</sequence>
<feature type="domain" description="Bacterial Ig-like" evidence="5">
    <location>
        <begin position="451"/>
        <end position="504"/>
    </location>
</feature>
<comment type="similarity">
    <text evidence="1 4">Belongs to the glycosyl hydrolase 53 family.</text>
</comment>
<evidence type="ECO:0000256" key="2">
    <source>
        <dbReference type="ARBA" id="ARBA00022801"/>
    </source>
</evidence>
<organism evidence="6 7">
    <name type="scientific">Paracholeplasma manati</name>
    <dbReference type="NCBI Taxonomy" id="591373"/>
    <lineage>
        <taxon>Bacteria</taxon>
        <taxon>Bacillati</taxon>
        <taxon>Mycoplasmatota</taxon>
        <taxon>Mollicutes</taxon>
        <taxon>Acholeplasmatales</taxon>
        <taxon>Acholeplasmataceae</taxon>
        <taxon>Paracholeplasma</taxon>
    </lineage>
</organism>
<evidence type="ECO:0000256" key="3">
    <source>
        <dbReference type="ARBA" id="ARBA00023295"/>
    </source>
</evidence>
<dbReference type="Gene3D" id="3.20.20.80">
    <property type="entry name" value="Glycosidases"/>
    <property type="match status" value="1"/>
</dbReference>
<dbReference type="Pfam" id="PF07745">
    <property type="entry name" value="Glyco_hydro_53"/>
    <property type="match status" value="1"/>
</dbReference>
<dbReference type="SUPFAM" id="SSF51445">
    <property type="entry name" value="(Trans)glycosidases"/>
    <property type="match status" value="1"/>
</dbReference>
<comment type="caution">
    <text evidence="6">The sequence shown here is derived from an EMBL/GenBank/DDBJ whole genome shotgun (WGS) entry which is preliminary data.</text>
</comment>
<keyword evidence="3 4" id="KW-0326">Glycosidase</keyword>
<keyword evidence="4" id="KW-0732">Signal</keyword>
<dbReference type="PANTHER" id="PTHR34983:SF2">
    <property type="entry name" value="ENDO-BETA-1,4-GALACTANASE"/>
    <property type="match status" value="1"/>
</dbReference>
<dbReference type="GO" id="GO:0016787">
    <property type="term" value="F:hydrolase activity"/>
    <property type="evidence" value="ECO:0007669"/>
    <property type="project" value="UniProtKB-KW"/>
</dbReference>
<evidence type="ECO:0000313" key="7">
    <source>
        <dbReference type="Proteomes" id="UP001177160"/>
    </source>
</evidence>
<accession>A0ABT2Y6V7</accession>
<dbReference type="Pfam" id="PF07532">
    <property type="entry name" value="Big_4"/>
    <property type="match status" value="1"/>
</dbReference>